<dbReference type="HOGENOM" id="CLU_055157_2_0_1"/>
<dbReference type="RefSeq" id="XP_001888844.1">
    <property type="nucleotide sequence ID" value="XM_001888809.1"/>
</dbReference>
<protein>
    <submittedName>
        <fullName evidence="3">Predicted protein</fullName>
    </submittedName>
</protein>
<evidence type="ECO:0000256" key="1">
    <source>
        <dbReference type="SAM" id="Coils"/>
    </source>
</evidence>
<name>B0DY40_LACBS</name>
<dbReference type="PANTHER" id="PTHR33096">
    <property type="entry name" value="CXC2 DOMAIN-CONTAINING PROTEIN"/>
    <property type="match status" value="1"/>
</dbReference>
<organism evidence="4">
    <name type="scientific">Laccaria bicolor (strain S238N-H82 / ATCC MYA-4686)</name>
    <name type="common">Bicoloured deceiver</name>
    <name type="synonym">Laccaria laccata var. bicolor</name>
    <dbReference type="NCBI Taxonomy" id="486041"/>
    <lineage>
        <taxon>Eukaryota</taxon>
        <taxon>Fungi</taxon>
        <taxon>Dikarya</taxon>
        <taxon>Basidiomycota</taxon>
        <taxon>Agaricomycotina</taxon>
        <taxon>Agaricomycetes</taxon>
        <taxon>Agaricomycetidae</taxon>
        <taxon>Agaricales</taxon>
        <taxon>Agaricineae</taxon>
        <taxon>Hydnangiaceae</taxon>
        <taxon>Laccaria</taxon>
    </lineage>
</organism>
<dbReference type="EMBL" id="DS547149">
    <property type="protein sequence ID" value="EDR00452.1"/>
    <property type="molecule type" value="Genomic_DNA"/>
</dbReference>
<evidence type="ECO:0000256" key="2">
    <source>
        <dbReference type="SAM" id="MobiDB-lite"/>
    </source>
</evidence>
<sequence length="368" mass="42908">MPRQSKNLADKLIEEIIQLKEDTDSCNKEIYKFEGMIQSGRYEDGWDVSEVRVTLAELKEKCNKLEKAYKSKRGMLGTDGRLQLDRLLGNKFLKVQINALALKKRLRTRLQQRKFELDGLERAYRKTNTNEKKLLDHSVSQIKRKEPGIQQLAKKYNELCGELEAMIKKKQAPRGARAPHPIASDGLFKLDVDDDIWQDVGLDETDLLPGGEIPNWLGDENVRKGIKSMLELDRCNEEERRLSYERSAMQDWLIEEWKCVTMAMEKNEFLARLCNNWQDKTRMIDPHKPMPDSWGPSLEDLMEAHKFEMTAMVAENEREIYDDDNEEEEDDEDDEGDEEEGEETELLEAVEMVALSDEFRKSYTDSLF</sequence>
<keyword evidence="1" id="KW-0175">Coiled coil</keyword>
<dbReference type="KEGG" id="lbc:LACBIDRAFT_313345"/>
<keyword evidence="4" id="KW-1185">Reference proteome</keyword>
<dbReference type="GeneID" id="6084483"/>
<dbReference type="AlphaFoldDB" id="B0DY40"/>
<dbReference type="PANTHER" id="PTHR33096:SF1">
    <property type="entry name" value="CXC1-LIKE CYSTEINE CLUSTER ASSOCIATED WITH KDZ TRANSPOSASES DOMAIN-CONTAINING PROTEIN"/>
    <property type="match status" value="1"/>
</dbReference>
<dbReference type="OrthoDB" id="3259165at2759"/>
<evidence type="ECO:0000313" key="3">
    <source>
        <dbReference type="EMBL" id="EDR00452.1"/>
    </source>
</evidence>
<proteinExistence type="predicted"/>
<feature type="compositionally biased region" description="Acidic residues" evidence="2">
    <location>
        <begin position="320"/>
        <end position="348"/>
    </location>
</feature>
<feature type="region of interest" description="Disordered" evidence="2">
    <location>
        <begin position="318"/>
        <end position="349"/>
    </location>
</feature>
<evidence type="ECO:0000313" key="4">
    <source>
        <dbReference type="Proteomes" id="UP000001194"/>
    </source>
</evidence>
<dbReference type="Proteomes" id="UP000001194">
    <property type="component" value="Unassembled WGS sequence"/>
</dbReference>
<feature type="coiled-coil region" evidence="1">
    <location>
        <begin position="9"/>
        <end position="75"/>
    </location>
</feature>
<reference evidence="3 4" key="1">
    <citation type="journal article" date="2008" name="Nature">
        <title>The genome of Laccaria bicolor provides insights into mycorrhizal symbiosis.</title>
        <authorList>
            <person name="Martin F."/>
            <person name="Aerts A."/>
            <person name="Ahren D."/>
            <person name="Brun A."/>
            <person name="Danchin E.G.J."/>
            <person name="Duchaussoy F."/>
            <person name="Gibon J."/>
            <person name="Kohler A."/>
            <person name="Lindquist E."/>
            <person name="Pereda V."/>
            <person name="Salamov A."/>
            <person name="Shapiro H.J."/>
            <person name="Wuyts J."/>
            <person name="Blaudez D."/>
            <person name="Buee M."/>
            <person name="Brokstein P."/>
            <person name="Canbaeck B."/>
            <person name="Cohen D."/>
            <person name="Courty P.E."/>
            <person name="Coutinho P.M."/>
            <person name="Delaruelle C."/>
            <person name="Detter J.C."/>
            <person name="Deveau A."/>
            <person name="DiFazio S."/>
            <person name="Duplessis S."/>
            <person name="Fraissinet-Tachet L."/>
            <person name="Lucic E."/>
            <person name="Frey-Klett P."/>
            <person name="Fourrey C."/>
            <person name="Feussner I."/>
            <person name="Gay G."/>
            <person name="Grimwood J."/>
            <person name="Hoegger P.J."/>
            <person name="Jain P."/>
            <person name="Kilaru S."/>
            <person name="Labbe J."/>
            <person name="Lin Y.C."/>
            <person name="Legue V."/>
            <person name="Le Tacon F."/>
            <person name="Marmeisse R."/>
            <person name="Melayah D."/>
            <person name="Montanini B."/>
            <person name="Muratet M."/>
            <person name="Nehls U."/>
            <person name="Niculita-Hirzel H."/>
            <person name="Oudot-Le Secq M.P."/>
            <person name="Peter M."/>
            <person name="Quesneville H."/>
            <person name="Rajashekar B."/>
            <person name="Reich M."/>
            <person name="Rouhier N."/>
            <person name="Schmutz J."/>
            <person name="Yin T."/>
            <person name="Chalot M."/>
            <person name="Henrissat B."/>
            <person name="Kuees U."/>
            <person name="Lucas S."/>
            <person name="Van de Peer Y."/>
            <person name="Podila G.K."/>
            <person name="Polle A."/>
            <person name="Pukkila P.J."/>
            <person name="Richardson P.M."/>
            <person name="Rouze P."/>
            <person name="Sanders I.R."/>
            <person name="Stajich J.E."/>
            <person name="Tunlid A."/>
            <person name="Tuskan G."/>
            <person name="Grigoriev I.V."/>
        </authorList>
    </citation>
    <scope>NUCLEOTIDE SEQUENCE [LARGE SCALE GENOMIC DNA]</scope>
    <source>
        <strain evidence="4">S238N-H82 / ATCC MYA-4686</strain>
    </source>
</reference>
<accession>B0DY40</accession>
<dbReference type="InParanoid" id="B0DY40"/>
<gene>
    <name evidence="3" type="ORF">LACBIDRAFT_313345</name>
</gene>